<evidence type="ECO:0000313" key="3">
    <source>
        <dbReference type="EMBL" id="CBN74885.1"/>
    </source>
</evidence>
<dbReference type="OrthoDB" id="9049620at2759"/>
<keyword evidence="4" id="KW-1185">Reference proteome</keyword>
<feature type="domain" description="SAP" evidence="2">
    <location>
        <begin position="75"/>
        <end position="109"/>
    </location>
</feature>
<dbReference type="InterPro" id="IPR003034">
    <property type="entry name" value="SAP_dom"/>
</dbReference>
<name>D8LPZ3_ECTSI</name>
<dbReference type="InParanoid" id="D8LPZ3"/>
<evidence type="ECO:0000313" key="4">
    <source>
        <dbReference type="Proteomes" id="UP000002630"/>
    </source>
</evidence>
<dbReference type="PROSITE" id="PS50800">
    <property type="entry name" value="SAP"/>
    <property type="match status" value="1"/>
</dbReference>
<sequence>MLQLSKELRSICTTWKHNRRAILAAANASATAPAGGAAPAPAREQPAPSGRRKVCAIGAGQGRVGDGGVVKAVHYHSLNDSKMKALLIRVGLPVGGGKAAMVARHKRLVLLSAASNDREVPLPKAQLLRQVAAWEREKDKERMANAKTARAGLVSGSAGSGGGSRQALRPAGTGGAAAAGDGSPPPESEKIVISKEMKDGFSALIASARSPLRTGLRLCSCEQRDFPLLC</sequence>
<dbReference type="Proteomes" id="UP000002630">
    <property type="component" value="Linkage Group LG10"/>
</dbReference>
<accession>D8LPZ3</accession>
<feature type="region of interest" description="Disordered" evidence="1">
    <location>
        <begin position="32"/>
        <end position="51"/>
    </location>
</feature>
<proteinExistence type="predicted"/>
<dbReference type="AlphaFoldDB" id="D8LPZ3"/>
<dbReference type="SMART" id="SM00513">
    <property type="entry name" value="SAP"/>
    <property type="match status" value="1"/>
</dbReference>
<dbReference type="EMBL" id="FN648774">
    <property type="protein sequence ID" value="CBN74885.1"/>
    <property type="molecule type" value="Genomic_DNA"/>
</dbReference>
<evidence type="ECO:0000259" key="2">
    <source>
        <dbReference type="PROSITE" id="PS50800"/>
    </source>
</evidence>
<feature type="region of interest" description="Disordered" evidence="1">
    <location>
        <begin position="151"/>
        <end position="189"/>
    </location>
</feature>
<feature type="compositionally biased region" description="Low complexity" evidence="1">
    <location>
        <begin position="32"/>
        <end position="48"/>
    </location>
</feature>
<evidence type="ECO:0000256" key="1">
    <source>
        <dbReference type="SAM" id="MobiDB-lite"/>
    </source>
</evidence>
<protein>
    <recommendedName>
        <fullName evidence="2">SAP domain-containing protein</fullName>
    </recommendedName>
</protein>
<dbReference type="EMBL" id="FN649735">
    <property type="protein sequence ID" value="CBN74885.1"/>
    <property type="molecule type" value="Genomic_DNA"/>
</dbReference>
<organism evidence="3 4">
    <name type="scientific">Ectocarpus siliculosus</name>
    <name type="common">Brown alga</name>
    <name type="synonym">Conferva siliculosa</name>
    <dbReference type="NCBI Taxonomy" id="2880"/>
    <lineage>
        <taxon>Eukaryota</taxon>
        <taxon>Sar</taxon>
        <taxon>Stramenopiles</taxon>
        <taxon>Ochrophyta</taxon>
        <taxon>PX clade</taxon>
        <taxon>Phaeophyceae</taxon>
        <taxon>Ectocarpales</taxon>
        <taxon>Ectocarpaceae</taxon>
        <taxon>Ectocarpus</taxon>
    </lineage>
</organism>
<gene>
    <name evidence="3" type="ORF">Esi_0056_0077</name>
</gene>
<reference evidence="3 4" key="1">
    <citation type="journal article" date="2010" name="Nature">
        <title>The Ectocarpus genome and the independent evolution of multicellularity in brown algae.</title>
        <authorList>
            <person name="Cock J.M."/>
            <person name="Sterck L."/>
            <person name="Rouze P."/>
            <person name="Scornet D."/>
            <person name="Allen A.E."/>
            <person name="Amoutzias G."/>
            <person name="Anthouard V."/>
            <person name="Artiguenave F."/>
            <person name="Aury J.M."/>
            <person name="Badger J.H."/>
            <person name="Beszteri B."/>
            <person name="Billiau K."/>
            <person name="Bonnet E."/>
            <person name="Bothwell J.H."/>
            <person name="Bowler C."/>
            <person name="Boyen C."/>
            <person name="Brownlee C."/>
            <person name="Carrano C.J."/>
            <person name="Charrier B."/>
            <person name="Cho G.Y."/>
            <person name="Coelho S.M."/>
            <person name="Collen J."/>
            <person name="Corre E."/>
            <person name="Da Silva C."/>
            <person name="Delage L."/>
            <person name="Delaroque N."/>
            <person name="Dittami S.M."/>
            <person name="Doulbeau S."/>
            <person name="Elias M."/>
            <person name="Farnham G."/>
            <person name="Gachon C.M."/>
            <person name="Gschloessl B."/>
            <person name="Heesch S."/>
            <person name="Jabbari K."/>
            <person name="Jubin C."/>
            <person name="Kawai H."/>
            <person name="Kimura K."/>
            <person name="Kloareg B."/>
            <person name="Kupper F.C."/>
            <person name="Lang D."/>
            <person name="Le Bail A."/>
            <person name="Leblanc C."/>
            <person name="Lerouge P."/>
            <person name="Lohr M."/>
            <person name="Lopez P.J."/>
            <person name="Martens C."/>
            <person name="Maumus F."/>
            <person name="Michel G."/>
            <person name="Miranda-Saavedra D."/>
            <person name="Morales J."/>
            <person name="Moreau H."/>
            <person name="Motomura T."/>
            <person name="Nagasato C."/>
            <person name="Napoli C.A."/>
            <person name="Nelson D.R."/>
            <person name="Nyvall-Collen P."/>
            <person name="Peters A.F."/>
            <person name="Pommier C."/>
            <person name="Potin P."/>
            <person name="Poulain J."/>
            <person name="Quesneville H."/>
            <person name="Read B."/>
            <person name="Rensing S.A."/>
            <person name="Ritter A."/>
            <person name="Rousvoal S."/>
            <person name="Samanta M."/>
            <person name="Samson G."/>
            <person name="Schroeder D.C."/>
            <person name="Segurens B."/>
            <person name="Strittmatter M."/>
            <person name="Tonon T."/>
            <person name="Tregear J.W."/>
            <person name="Valentin K."/>
            <person name="von Dassow P."/>
            <person name="Yamagishi T."/>
            <person name="Van de Peer Y."/>
            <person name="Wincker P."/>
        </authorList>
    </citation>
    <scope>NUCLEOTIDE SEQUENCE [LARGE SCALE GENOMIC DNA]</scope>
    <source>
        <strain evidence="4">Ec32 / CCAP1310/4</strain>
    </source>
</reference>